<protein>
    <submittedName>
        <fullName evidence="1">Uncharacterized protein</fullName>
    </submittedName>
</protein>
<reference evidence="1" key="1">
    <citation type="submission" date="2022-05" db="EMBL/GenBank/DDBJ databases">
        <title>The Musa troglodytarum L. genome provides insights into the mechanism of non-climacteric behaviour and enrichment of carotenoids.</title>
        <authorList>
            <person name="Wang J."/>
        </authorList>
    </citation>
    <scope>NUCLEOTIDE SEQUENCE</scope>
    <source>
        <tissue evidence="1">Leaf</tissue>
    </source>
</reference>
<gene>
    <name evidence="1" type="ORF">MUK42_02014</name>
</gene>
<dbReference type="Proteomes" id="UP001055439">
    <property type="component" value="Chromosome 10"/>
</dbReference>
<proteinExistence type="predicted"/>
<evidence type="ECO:0000313" key="1">
    <source>
        <dbReference type="EMBL" id="URD78331.1"/>
    </source>
</evidence>
<dbReference type="AlphaFoldDB" id="A0A9E7JEV1"/>
<dbReference type="EMBL" id="CP097503">
    <property type="protein sequence ID" value="URD78331.1"/>
    <property type="molecule type" value="Genomic_DNA"/>
</dbReference>
<organism evidence="1 2">
    <name type="scientific">Musa troglodytarum</name>
    <name type="common">fe'i banana</name>
    <dbReference type="NCBI Taxonomy" id="320322"/>
    <lineage>
        <taxon>Eukaryota</taxon>
        <taxon>Viridiplantae</taxon>
        <taxon>Streptophyta</taxon>
        <taxon>Embryophyta</taxon>
        <taxon>Tracheophyta</taxon>
        <taxon>Spermatophyta</taxon>
        <taxon>Magnoliopsida</taxon>
        <taxon>Liliopsida</taxon>
        <taxon>Zingiberales</taxon>
        <taxon>Musaceae</taxon>
        <taxon>Musa</taxon>
    </lineage>
</organism>
<accession>A0A9E7JEV1</accession>
<dbReference type="OrthoDB" id="628089at2759"/>
<sequence length="143" mass="15337">MAALIPDNVTFQRPAAEVNTKTTVTYLALLYIFPSSRYLHRPEQPFPAGVYSIRKNHPPVSSPPSKHPAMASLRSCVVWVVIVVSIAAISSIERADAARPAPGGFDGANYLAYTGGMYEKARAALTTWMARLPSGSSPKGPGH</sequence>
<evidence type="ECO:0000313" key="2">
    <source>
        <dbReference type="Proteomes" id="UP001055439"/>
    </source>
</evidence>
<dbReference type="GO" id="GO:0006952">
    <property type="term" value="P:defense response"/>
    <property type="evidence" value="ECO:0007669"/>
    <property type="project" value="InterPro"/>
</dbReference>
<keyword evidence="2" id="KW-1185">Reference proteome</keyword>
<dbReference type="PANTHER" id="PTHR37245:SF4">
    <property type="entry name" value="PAMP-INDUCED SECRETED PEPTIDE 1"/>
    <property type="match status" value="1"/>
</dbReference>
<dbReference type="PANTHER" id="PTHR37245">
    <property type="entry name" value="PAMP-INDUCED SECRETED PEPTIDE 1"/>
    <property type="match status" value="1"/>
</dbReference>
<name>A0A9E7JEV1_9LILI</name>
<dbReference type="InterPro" id="IPR040273">
    <property type="entry name" value="PIP1"/>
</dbReference>